<dbReference type="Proteomes" id="UP000004259">
    <property type="component" value="Unassembled WGS sequence"/>
</dbReference>
<protein>
    <submittedName>
        <fullName evidence="1">Conserved domain protein</fullName>
    </submittedName>
</protein>
<dbReference type="AlphaFoldDB" id="E9S8X8"/>
<gene>
    <name evidence="1" type="ORF">CUS_5623</name>
</gene>
<dbReference type="EMBL" id="ADKM02000031">
    <property type="protein sequence ID" value="EGC04262.1"/>
    <property type="molecule type" value="Genomic_DNA"/>
</dbReference>
<sequence>MDAAARARELGYTVKVIVDTRTKAVCEMIVFDRDNIFYCSAADLIDNTKDTSLIKYGTVTDSGAALTFNEIGTVTADELKYAVSEGRLFPIDPIPREKKKTGRLVETEAAFSRWVRARGMHPFVKGRRIKTDSGSEVVYTTIY</sequence>
<keyword evidence="2" id="KW-1185">Reference proteome</keyword>
<dbReference type="STRING" id="246199.CUS_5623"/>
<proteinExistence type="predicted"/>
<evidence type="ECO:0000313" key="1">
    <source>
        <dbReference type="EMBL" id="EGC04262.1"/>
    </source>
</evidence>
<evidence type="ECO:0000313" key="2">
    <source>
        <dbReference type="Proteomes" id="UP000004259"/>
    </source>
</evidence>
<accession>E9S8X8</accession>
<name>E9S8X8_RUMAL</name>
<organism evidence="1 2">
    <name type="scientific">Ruminococcus albus 8</name>
    <dbReference type="NCBI Taxonomy" id="246199"/>
    <lineage>
        <taxon>Bacteria</taxon>
        <taxon>Bacillati</taxon>
        <taxon>Bacillota</taxon>
        <taxon>Clostridia</taxon>
        <taxon>Eubacteriales</taxon>
        <taxon>Oscillospiraceae</taxon>
        <taxon>Ruminococcus</taxon>
    </lineage>
</organism>
<comment type="caution">
    <text evidence="1">The sequence shown here is derived from an EMBL/GenBank/DDBJ whole genome shotgun (WGS) entry which is preliminary data.</text>
</comment>
<reference evidence="1 2" key="1">
    <citation type="submission" date="2011-02" db="EMBL/GenBank/DDBJ databases">
        <authorList>
            <person name="Nelson K.E."/>
            <person name="Sutton G."/>
            <person name="Torralba M."/>
            <person name="Durkin S."/>
            <person name="Harkins D."/>
            <person name="Montgomery R."/>
            <person name="Ziemer C."/>
            <person name="Klaassens E."/>
            <person name="Ocuiv P."/>
            <person name="Morrison M."/>
        </authorList>
    </citation>
    <scope>NUCLEOTIDE SEQUENCE [LARGE SCALE GENOMIC DNA]</scope>
    <source>
        <strain evidence="1 2">8</strain>
    </source>
</reference>